<reference evidence="1 2" key="1">
    <citation type="submission" date="2016-07" db="EMBL/GenBank/DDBJ databases">
        <title>Genomic analysis of zinc-resistant bacterium Mucilaginibacter pedocola TBZ30.</title>
        <authorList>
            <person name="Huang J."/>
            <person name="Tang J."/>
        </authorList>
    </citation>
    <scope>NUCLEOTIDE SEQUENCE [LARGE SCALE GENOMIC DNA]</scope>
    <source>
        <strain evidence="1 2">TBZ30</strain>
    </source>
</reference>
<sequence>MNVKTATSVKQLVLVILSFTVLLSACKKDKKVKTDEPREKGLFTSWIIDPQVPGSEQTLYFDRDSTFYMRTFTYSTDLVISSHEVLSGKFRTKGDSLKFMVTQRKSKIGNAEEVTTPANDKIYDHAVFQIKDNKLILKYDSYPADAPVATTATYREYLIAL</sequence>
<organism evidence="1 2">
    <name type="scientific">Mucilaginibacter pedocola</name>
    <dbReference type="NCBI Taxonomy" id="1792845"/>
    <lineage>
        <taxon>Bacteria</taxon>
        <taxon>Pseudomonadati</taxon>
        <taxon>Bacteroidota</taxon>
        <taxon>Sphingobacteriia</taxon>
        <taxon>Sphingobacteriales</taxon>
        <taxon>Sphingobacteriaceae</taxon>
        <taxon>Mucilaginibacter</taxon>
    </lineage>
</organism>
<evidence type="ECO:0000313" key="2">
    <source>
        <dbReference type="Proteomes" id="UP000189739"/>
    </source>
</evidence>
<dbReference type="STRING" id="1792845.BC343_01155"/>
<evidence type="ECO:0008006" key="3">
    <source>
        <dbReference type="Google" id="ProtNLM"/>
    </source>
</evidence>
<protein>
    <recommendedName>
        <fullName evidence="3">Lipocalin-like domain-containing protein</fullName>
    </recommendedName>
</protein>
<dbReference type="Proteomes" id="UP000189739">
    <property type="component" value="Unassembled WGS sequence"/>
</dbReference>
<evidence type="ECO:0000313" key="1">
    <source>
        <dbReference type="EMBL" id="OOQ61711.1"/>
    </source>
</evidence>
<comment type="caution">
    <text evidence="1">The sequence shown here is derived from an EMBL/GenBank/DDBJ whole genome shotgun (WGS) entry which is preliminary data.</text>
</comment>
<accession>A0A1S9PL96</accession>
<keyword evidence="2" id="KW-1185">Reference proteome</keyword>
<dbReference type="RefSeq" id="WP_078345886.1">
    <property type="nucleotide sequence ID" value="NZ_MBTF01000001.1"/>
</dbReference>
<dbReference type="PROSITE" id="PS51257">
    <property type="entry name" value="PROKAR_LIPOPROTEIN"/>
    <property type="match status" value="1"/>
</dbReference>
<gene>
    <name evidence="1" type="ORF">BC343_01155</name>
</gene>
<proteinExistence type="predicted"/>
<dbReference type="AlphaFoldDB" id="A0A1S9PL96"/>
<name>A0A1S9PL96_9SPHI</name>
<dbReference type="OrthoDB" id="769134at2"/>
<dbReference type="EMBL" id="MBTF01000001">
    <property type="protein sequence ID" value="OOQ61711.1"/>
    <property type="molecule type" value="Genomic_DNA"/>
</dbReference>